<keyword evidence="11" id="KW-1185">Reference proteome</keyword>
<accession>A0A7M5XBM0</accession>
<feature type="transmembrane region" description="Helical" evidence="9">
    <location>
        <begin position="70"/>
        <end position="93"/>
    </location>
</feature>
<dbReference type="InterPro" id="IPR006603">
    <property type="entry name" value="PQ-loop_rpt"/>
</dbReference>
<evidence type="ECO:0000313" key="10">
    <source>
        <dbReference type="EnsemblMetazoa" id="CLYHEMP019638.1"/>
    </source>
</evidence>
<proteinExistence type="inferred from homology"/>
<evidence type="ECO:0000256" key="7">
    <source>
        <dbReference type="ARBA" id="ARBA00038475"/>
    </source>
</evidence>
<comment type="subcellular location">
    <subcellularLocation>
        <location evidence="1 8">Membrane</location>
        <topology evidence="1 8">Multi-pass membrane protein</topology>
    </subcellularLocation>
</comment>
<dbReference type="PANTHER" id="PTHR12226">
    <property type="entry name" value="MANNOSE-P-DOLICHOL UTILIZATION DEFECT 1 LEC35 -RELATED"/>
    <property type="match status" value="1"/>
</dbReference>
<dbReference type="SMART" id="SM00679">
    <property type="entry name" value="CTNS"/>
    <property type="match status" value="2"/>
</dbReference>
<dbReference type="GeneID" id="136814727"/>
<dbReference type="Pfam" id="PF04193">
    <property type="entry name" value="PQ-loop"/>
    <property type="match status" value="1"/>
</dbReference>
<name>A0A7M5XBM0_9CNID</name>
<sequence length="245" mass="27319">MATNVTYFFTPLVLLLIPEDCHDEFFVKFNFFDVPCLKIAISKGLGYAIILGAVVVKVPQIMKMLKAKSGAGVSIASLFFEMTAITFTMAYSVHKNFPFSSWGETFFMCIQDIIITILTFIYGGSTLKALLFAPIYIGINYALCTPAITPFALIVKLQEFNLVVLLLSRFIQIWANFSNGHTGQLSVISQSLIAFGSLARVFTTIQETGDMLMTSQFILACSLNCMILGQIFWYWNVAPEKAKKE</sequence>
<feature type="transmembrane region" description="Helical" evidence="9">
    <location>
        <begin position="37"/>
        <end position="58"/>
    </location>
</feature>
<reference evidence="10" key="1">
    <citation type="submission" date="2021-01" db="UniProtKB">
        <authorList>
            <consortium name="EnsemblMetazoa"/>
        </authorList>
    </citation>
    <scope>IDENTIFICATION</scope>
</reference>
<dbReference type="OrthoDB" id="271506at2759"/>
<dbReference type="EnsemblMetazoa" id="CLYHEMT019638.1">
    <property type="protein sequence ID" value="CLYHEMP019638.1"/>
    <property type="gene ID" value="CLYHEMG019638"/>
</dbReference>
<feature type="transmembrane region" description="Helical" evidence="9">
    <location>
        <begin position="130"/>
        <end position="154"/>
    </location>
</feature>
<evidence type="ECO:0000256" key="4">
    <source>
        <dbReference type="ARBA" id="ARBA00022737"/>
    </source>
</evidence>
<dbReference type="RefSeq" id="XP_066927248.1">
    <property type="nucleotide sequence ID" value="XM_067071147.1"/>
</dbReference>
<evidence type="ECO:0000256" key="5">
    <source>
        <dbReference type="ARBA" id="ARBA00022989"/>
    </source>
</evidence>
<dbReference type="Proteomes" id="UP000594262">
    <property type="component" value="Unplaced"/>
</dbReference>
<dbReference type="FunFam" id="1.20.1280.290:FF:000006">
    <property type="entry name" value="mannose-P-dolichol utilization defect 1 protein"/>
    <property type="match status" value="1"/>
</dbReference>
<evidence type="ECO:0000256" key="2">
    <source>
        <dbReference type="ARBA" id="ARBA00022448"/>
    </source>
</evidence>
<evidence type="ECO:0000313" key="11">
    <source>
        <dbReference type="Proteomes" id="UP000594262"/>
    </source>
</evidence>
<evidence type="ECO:0000256" key="3">
    <source>
        <dbReference type="ARBA" id="ARBA00022692"/>
    </source>
</evidence>
<evidence type="ECO:0000256" key="8">
    <source>
        <dbReference type="PIRNR" id="PIRNR023381"/>
    </source>
</evidence>
<protein>
    <recommendedName>
        <fullName evidence="8">Solute carrier family 66 member 3</fullName>
    </recommendedName>
</protein>
<evidence type="ECO:0000256" key="1">
    <source>
        <dbReference type="ARBA" id="ARBA00004141"/>
    </source>
</evidence>
<dbReference type="PANTHER" id="PTHR12226:SF2">
    <property type="entry name" value="MANNOSE-P-DOLICHOL UTILIZATION DEFECT 1 PROTEIN"/>
    <property type="match status" value="1"/>
</dbReference>
<keyword evidence="5 8" id="KW-1133">Transmembrane helix</keyword>
<keyword evidence="6 8" id="KW-0472">Membrane</keyword>
<evidence type="ECO:0000256" key="6">
    <source>
        <dbReference type="ARBA" id="ARBA00023136"/>
    </source>
</evidence>
<dbReference type="Gene3D" id="1.20.1280.290">
    <property type="match status" value="1"/>
</dbReference>
<dbReference type="AlphaFoldDB" id="A0A7M5XBM0"/>
<keyword evidence="3 8" id="KW-0812">Transmembrane</keyword>
<evidence type="ECO:0000256" key="9">
    <source>
        <dbReference type="SAM" id="Phobius"/>
    </source>
</evidence>
<dbReference type="PIRSF" id="PIRSF023381">
    <property type="entry name" value="MannP-dilichol_defect-1p"/>
    <property type="match status" value="1"/>
</dbReference>
<feature type="transmembrane region" description="Helical" evidence="9">
    <location>
        <begin position="105"/>
        <end position="123"/>
    </location>
</feature>
<comment type="similarity">
    <text evidence="7">Belongs to the MPDU1 (TC 2.A.43.3) family.</text>
</comment>
<keyword evidence="4" id="KW-0677">Repeat</keyword>
<dbReference type="InterPro" id="IPR016817">
    <property type="entry name" value="MannP-dilichol_defect-1"/>
</dbReference>
<feature type="transmembrane region" description="Helical" evidence="9">
    <location>
        <begin position="217"/>
        <end position="235"/>
    </location>
</feature>
<dbReference type="GO" id="GO:0016020">
    <property type="term" value="C:membrane"/>
    <property type="evidence" value="ECO:0007669"/>
    <property type="project" value="UniProtKB-SubCell"/>
</dbReference>
<organism evidence="10 11">
    <name type="scientific">Clytia hemisphaerica</name>
    <dbReference type="NCBI Taxonomy" id="252671"/>
    <lineage>
        <taxon>Eukaryota</taxon>
        <taxon>Metazoa</taxon>
        <taxon>Cnidaria</taxon>
        <taxon>Hydrozoa</taxon>
        <taxon>Hydroidolina</taxon>
        <taxon>Leptothecata</taxon>
        <taxon>Obeliida</taxon>
        <taxon>Clytiidae</taxon>
        <taxon>Clytia</taxon>
    </lineage>
</organism>
<keyword evidence="2" id="KW-0813">Transport</keyword>